<dbReference type="PANTHER" id="PTHR48079">
    <property type="entry name" value="PROTEIN YEEZ"/>
    <property type="match status" value="1"/>
</dbReference>
<dbReference type="Gene3D" id="3.40.50.720">
    <property type="entry name" value="NAD(P)-binding Rossmann-like Domain"/>
    <property type="match status" value="1"/>
</dbReference>
<proteinExistence type="predicted"/>
<dbReference type="EMBL" id="CP096040">
    <property type="protein sequence ID" value="USQ96659.1"/>
    <property type="molecule type" value="Genomic_DNA"/>
</dbReference>
<dbReference type="SUPFAM" id="SSF51735">
    <property type="entry name" value="NAD(P)-binding Rossmann-fold domains"/>
    <property type="match status" value="1"/>
</dbReference>
<evidence type="ECO:0000313" key="3">
    <source>
        <dbReference type="Proteomes" id="UP001057520"/>
    </source>
</evidence>
<feature type="domain" description="NAD-dependent epimerase/dehydratase" evidence="1">
    <location>
        <begin position="9"/>
        <end position="217"/>
    </location>
</feature>
<dbReference type="Pfam" id="PF01370">
    <property type="entry name" value="Epimerase"/>
    <property type="match status" value="1"/>
</dbReference>
<evidence type="ECO:0000313" key="2">
    <source>
        <dbReference type="EMBL" id="USQ96659.1"/>
    </source>
</evidence>
<dbReference type="Proteomes" id="UP001057520">
    <property type="component" value="Chromosome"/>
</dbReference>
<accession>A0ABY4ZWW5</accession>
<evidence type="ECO:0000259" key="1">
    <source>
        <dbReference type="Pfam" id="PF01370"/>
    </source>
</evidence>
<keyword evidence="3" id="KW-1185">Reference proteome</keyword>
<dbReference type="InterPro" id="IPR051783">
    <property type="entry name" value="NAD(P)-dependent_oxidoreduct"/>
</dbReference>
<dbReference type="InterPro" id="IPR001509">
    <property type="entry name" value="Epimerase_deHydtase"/>
</dbReference>
<dbReference type="InterPro" id="IPR036291">
    <property type="entry name" value="NAD(P)-bd_dom_sf"/>
</dbReference>
<name>A0ABY4ZWW5_9CAUL</name>
<organism evidence="2 3">
    <name type="scientific">Caulobacter segnis</name>
    <dbReference type="NCBI Taxonomy" id="88688"/>
    <lineage>
        <taxon>Bacteria</taxon>
        <taxon>Pseudomonadati</taxon>
        <taxon>Pseudomonadota</taxon>
        <taxon>Alphaproteobacteria</taxon>
        <taxon>Caulobacterales</taxon>
        <taxon>Caulobacteraceae</taxon>
        <taxon>Caulobacter</taxon>
    </lineage>
</organism>
<dbReference type="PANTHER" id="PTHR48079:SF6">
    <property type="entry name" value="NAD(P)-BINDING DOMAIN-CONTAINING PROTEIN-RELATED"/>
    <property type="match status" value="1"/>
</dbReference>
<gene>
    <name evidence="2" type="ORF">MZV50_03480</name>
</gene>
<reference evidence="2 3" key="1">
    <citation type="submission" date="2022-04" db="EMBL/GenBank/DDBJ databases">
        <title>Genome sequence of soybean root-associated Caulobacter segnis RL271.</title>
        <authorList>
            <person name="Longley R."/>
            <person name="Bonito G."/>
            <person name="Trigodet F."/>
            <person name="Crosson S."/>
            <person name="Fiebig A."/>
        </authorList>
    </citation>
    <scope>NUCLEOTIDE SEQUENCE [LARGE SCALE GENOMIC DNA]</scope>
    <source>
        <strain evidence="2 3">RL271</strain>
    </source>
</reference>
<protein>
    <submittedName>
        <fullName evidence="2">NAD(P)H-binding protein</fullName>
    </submittedName>
</protein>
<sequence length="330" mass="35628">MTAQNARIALVLGANGGVGGETAAALARRGWTVRALVRDPGQGRLAGVDYRKGDVLDRDAVVAAAQGAAIIVHAVNPPGYRGWKTLVLPMIDNTIAAARASGARILLPGTIYNYDPAAHAVIDETTPQRALTRKGRIRIAMEARLEAAAEDGVRSLILRAGDYFGPRSTANSWFASGLVKPGQAVKTILYPGDKNVGHAWAYLPDVGETFARLADREAELPAFARFHFEGVWDADGTAMVRAIARAAGLARPDVRRLPWGLLPVAGLFNETMRELSEMRPFWRHPVRLDNHRLVAFLGEEPRTPLDVAVRATMQGLDVPVAETARLKRAA</sequence>